<reference evidence="2" key="1">
    <citation type="submission" date="2021-02" db="EMBL/GenBank/DDBJ databases">
        <authorList>
            <person name="Palmer J.M."/>
        </authorList>
    </citation>
    <scope>NUCLEOTIDE SEQUENCE</scope>
    <source>
        <strain evidence="2">SCRP23</strain>
    </source>
</reference>
<protein>
    <submittedName>
        <fullName evidence="2">Uncharacterized protein</fullName>
    </submittedName>
</protein>
<sequence>MDSVSTTNSNAQQQLSSFVSFAADDEMTQLILEELSYRRRSFTGVAAEIANSPSSKSASGLNSISEECDEEEQ</sequence>
<gene>
    <name evidence="2" type="ORF">PHYBOEH_010587</name>
</gene>
<proteinExistence type="predicted"/>
<evidence type="ECO:0000256" key="1">
    <source>
        <dbReference type="SAM" id="MobiDB-lite"/>
    </source>
</evidence>
<name>A0A8T1WYS5_9STRA</name>
<dbReference type="EMBL" id="JAGDFL010000073">
    <property type="protein sequence ID" value="KAG7398745.1"/>
    <property type="molecule type" value="Genomic_DNA"/>
</dbReference>
<feature type="compositionally biased region" description="Polar residues" evidence="1">
    <location>
        <begin position="51"/>
        <end position="65"/>
    </location>
</feature>
<evidence type="ECO:0000313" key="3">
    <source>
        <dbReference type="Proteomes" id="UP000693981"/>
    </source>
</evidence>
<dbReference type="AlphaFoldDB" id="A0A8T1WYS5"/>
<feature type="region of interest" description="Disordered" evidence="1">
    <location>
        <begin position="49"/>
        <end position="73"/>
    </location>
</feature>
<organism evidence="2 3">
    <name type="scientific">Phytophthora boehmeriae</name>
    <dbReference type="NCBI Taxonomy" id="109152"/>
    <lineage>
        <taxon>Eukaryota</taxon>
        <taxon>Sar</taxon>
        <taxon>Stramenopiles</taxon>
        <taxon>Oomycota</taxon>
        <taxon>Peronosporomycetes</taxon>
        <taxon>Peronosporales</taxon>
        <taxon>Peronosporaceae</taxon>
        <taxon>Phytophthora</taxon>
    </lineage>
</organism>
<dbReference type="Proteomes" id="UP000693981">
    <property type="component" value="Unassembled WGS sequence"/>
</dbReference>
<evidence type="ECO:0000313" key="2">
    <source>
        <dbReference type="EMBL" id="KAG7398745.1"/>
    </source>
</evidence>
<comment type="caution">
    <text evidence="2">The sequence shown here is derived from an EMBL/GenBank/DDBJ whole genome shotgun (WGS) entry which is preliminary data.</text>
</comment>
<keyword evidence="3" id="KW-1185">Reference proteome</keyword>
<dbReference type="OrthoDB" id="115720at2759"/>
<accession>A0A8T1WYS5</accession>